<proteinExistence type="predicted"/>
<organism evidence="3 4">
    <name type="scientific">Meloidogyne enterolobii</name>
    <name type="common">Root-knot nematode worm</name>
    <name type="synonym">Meloidogyne mayaguensis</name>
    <dbReference type="NCBI Taxonomy" id="390850"/>
    <lineage>
        <taxon>Eukaryota</taxon>
        <taxon>Metazoa</taxon>
        <taxon>Ecdysozoa</taxon>
        <taxon>Nematoda</taxon>
        <taxon>Chromadorea</taxon>
        <taxon>Rhabditida</taxon>
        <taxon>Tylenchina</taxon>
        <taxon>Tylenchomorpha</taxon>
        <taxon>Tylenchoidea</taxon>
        <taxon>Meloidogynidae</taxon>
        <taxon>Meloidogyninae</taxon>
        <taxon>Meloidogyne</taxon>
    </lineage>
</organism>
<dbReference type="Proteomes" id="UP000580250">
    <property type="component" value="Unassembled WGS sequence"/>
</dbReference>
<evidence type="ECO:0000256" key="1">
    <source>
        <dbReference type="SAM" id="MobiDB-lite"/>
    </source>
</evidence>
<feature type="signal peptide" evidence="2">
    <location>
        <begin position="1"/>
        <end position="20"/>
    </location>
</feature>
<name>A0A6V7WEZ1_MELEN</name>
<feature type="chain" id="PRO_5028217315" evidence="2">
    <location>
        <begin position="21"/>
        <end position="206"/>
    </location>
</feature>
<gene>
    <name evidence="3" type="ORF">MENT_LOCUS37989</name>
</gene>
<comment type="caution">
    <text evidence="3">The sequence shown here is derived from an EMBL/GenBank/DDBJ whole genome shotgun (WGS) entry which is preliminary data.</text>
</comment>
<evidence type="ECO:0000313" key="3">
    <source>
        <dbReference type="EMBL" id="CAD2185552.1"/>
    </source>
</evidence>
<keyword evidence="2" id="KW-0732">Signal</keyword>
<evidence type="ECO:0000313" key="4">
    <source>
        <dbReference type="Proteomes" id="UP000580250"/>
    </source>
</evidence>
<sequence length="206" mass="23551">MKIKFLVFILIYFTNNIGEGTPNKRGKSNSGSSTRGRNENEGSNKHLFYTQHGESASMSDSIDGTNHLNITTDQSSEPNIGHESSTQTAGVENQNYFGNNPFQLDSWFTNPTQVPLDNFDLFGDNINEILLPNHQFQQPVRQESIMETKPETENSVLEQTEQKKENRKKRLEKQLNEFNQRNNFTIEENTNKLICNVCSSKVIIFL</sequence>
<dbReference type="EMBL" id="CAJEWN010000550">
    <property type="protein sequence ID" value="CAD2185552.1"/>
    <property type="molecule type" value="Genomic_DNA"/>
</dbReference>
<protein>
    <submittedName>
        <fullName evidence="3">Uncharacterized protein</fullName>
    </submittedName>
</protein>
<feature type="region of interest" description="Disordered" evidence="1">
    <location>
        <begin position="19"/>
        <end position="96"/>
    </location>
</feature>
<accession>A0A6V7WEZ1</accession>
<feature type="region of interest" description="Disordered" evidence="1">
    <location>
        <begin position="147"/>
        <end position="167"/>
    </location>
</feature>
<evidence type="ECO:0000256" key="2">
    <source>
        <dbReference type="SAM" id="SignalP"/>
    </source>
</evidence>
<dbReference type="AlphaFoldDB" id="A0A6V7WEZ1"/>
<reference evidence="3 4" key="1">
    <citation type="submission" date="2020-08" db="EMBL/GenBank/DDBJ databases">
        <authorList>
            <person name="Koutsovoulos G."/>
            <person name="Danchin GJ E."/>
        </authorList>
    </citation>
    <scope>NUCLEOTIDE SEQUENCE [LARGE SCALE GENOMIC DNA]</scope>
</reference>
<feature type="compositionally biased region" description="Polar residues" evidence="1">
    <location>
        <begin position="52"/>
        <end position="96"/>
    </location>
</feature>